<evidence type="ECO:0000256" key="1">
    <source>
        <dbReference type="SAM" id="MobiDB-lite"/>
    </source>
</evidence>
<reference evidence="3 4" key="1">
    <citation type="submission" date="2021-10" db="EMBL/GenBank/DDBJ databases">
        <title>Streptomyces sp. strain SMC 277, a novel streptomycete isolated from soil.</title>
        <authorList>
            <person name="Chanama M."/>
        </authorList>
    </citation>
    <scope>NUCLEOTIDE SEQUENCE [LARGE SCALE GENOMIC DNA]</scope>
    <source>
        <strain evidence="3 4">SMC 277</strain>
    </source>
</reference>
<feature type="signal peptide" evidence="2">
    <location>
        <begin position="1"/>
        <end position="29"/>
    </location>
</feature>
<sequence>MHRTKASRVLVPSALAAAILFGAAGPASAETGERPAAERAAAAGPIDDLVNGILEAIKGLLPPGVSLPPISIPEIKLPEIKLPDLNIPGVNLPQIPGVQLPQLPPLTPPQLPATPNEITPEVTIPEIPDIPDVPDVPGRKS</sequence>
<accession>A0ABS8BF76</accession>
<feature type="region of interest" description="Disordered" evidence="1">
    <location>
        <begin position="101"/>
        <end position="141"/>
    </location>
</feature>
<proteinExistence type="predicted"/>
<protein>
    <recommendedName>
        <fullName evidence="5">Secreted protein</fullName>
    </recommendedName>
</protein>
<keyword evidence="2" id="KW-0732">Signal</keyword>
<evidence type="ECO:0000313" key="4">
    <source>
        <dbReference type="Proteomes" id="UP001199054"/>
    </source>
</evidence>
<dbReference type="RefSeq" id="WP_226730566.1">
    <property type="nucleotide sequence ID" value="NZ_JAJAUY010000194.1"/>
</dbReference>
<gene>
    <name evidence="3" type="ORF">LG632_28400</name>
</gene>
<feature type="compositionally biased region" description="Pro residues" evidence="1">
    <location>
        <begin position="102"/>
        <end position="112"/>
    </location>
</feature>
<feature type="chain" id="PRO_5047252796" description="Secreted protein" evidence="2">
    <location>
        <begin position="30"/>
        <end position="141"/>
    </location>
</feature>
<name>A0ABS8BF76_9ACTN</name>
<dbReference type="EMBL" id="JAJAUY010000194">
    <property type="protein sequence ID" value="MCB5183265.1"/>
    <property type="molecule type" value="Genomic_DNA"/>
</dbReference>
<evidence type="ECO:0008006" key="5">
    <source>
        <dbReference type="Google" id="ProtNLM"/>
    </source>
</evidence>
<comment type="caution">
    <text evidence="3">The sequence shown here is derived from an EMBL/GenBank/DDBJ whole genome shotgun (WGS) entry which is preliminary data.</text>
</comment>
<evidence type="ECO:0000313" key="3">
    <source>
        <dbReference type="EMBL" id="MCB5183265.1"/>
    </source>
</evidence>
<dbReference type="Proteomes" id="UP001199054">
    <property type="component" value="Unassembled WGS sequence"/>
</dbReference>
<keyword evidence="4" id="KW-1185">Reference proteome</keyword>
<organism evidence="3 4">
    <name type="scientific">Streptomyces antimicrobicus</name>
    <dbReference type="NCBI Taxonomy" id="2883108"/>
    <lineage>
        <taxon>Bacteria</taxon>
        <taxon>Bacillati</taxon>
        <taxon>Actinomycetota</taxon>
        <taxon>Actinomycetes</taxon>
        <taxon>Kitasatosporales</taxon>
        <taxon>Streptomycetaceae</taxon>
        <taxon>Streptomyces</taxon>
    </lineage>
</organism>
<evidence type="ECO:0000256" key="2">
    <source>
        <dbReference type="SAM" id="SignalP"/>
    </source>
</evidence>
<feature type="compositionally biased region" description="Low complexity" evidence="1">
    <location>
        <begin position="114"/>
        <end position="127"/>
    </location>
</feature>